<dbReference type="PANTHER" id="PTHR35789:SF1">
    <property type="entry name" value="SPORE GERMINATION PROTEIN B3"/>
    <property type="match status" value="1"/>
</dbReference>
<organism evidence="11 12">
    <name type="scientific">Lederbergia graminis</name>
    <dbReference type="NCBI Taxonomy" id="735518"/>
    <lineage>
        <taxon>Bacteria</taxon>
        <taxon>Bacillati</taxon>
        <taxon>Bacillota</taxon>
        <taxon>Bacilli</taxon>
        <taxon>Bacillales</taxon>
        <taxon>Bacillaceae</taxon>
        <taxon>Lederbergia</taxon>
    </lineage>
</organism>
<evidence type="ECO:0000256" key="5">
    <source>
        <dbReference type="ARBA" id="ARBA00023136"/>
    </source>
</evidence>
<evidence type="ECO:0000256" key="1">
    <source>
        <dbReference type="ARBA" id="ARBA00004635"/>
    </source>
</evidence>
<comment type="caution">
    <text evidence="11">The sequence shown here is derived from an EMBL/GenBank/DDBJ whole genome shotgun (WGS) entry which is preliminary data.</text>
</comment>
<gene>
    <name evidence="11" type="ORF">ACFPM4_16965</name>
</gene>
<keyword evidence="12" id="KW-1185">Reference proteome</keyword>
<reference evidence="12" key="1">
    <citation type="journal article" date="2019" name="Int. J. Syst. Evol. Microbiol.">
        <title>The Global Catalogue of Microorganisms (GCM) 10K type strain sequencing project: providing services to taxonomists for standard genome sequencing and annotation.</title>
        <authorList>
            <consortium name="The Broad Institute Genomics Platform"/>
            <consortium name="The Broad Institute Genome Sequencing Center for Infectious Disease"/>
            <person name="Wu L."/>
            <person name="Ma J."/>
        </authorList>
    </citation>
    <scope>NUCLEOTIDE SEQUENCE [LARGE SCALE GENOMIC DNA]</scope>
    <source>
        <strain evidence="12">CGMCC 1.12237</strain>
    </source>
</reference>
<dbReference type="InterPro" id="IPR008844">
    <property type="entry name" value="Spore_GerAC-like"/>
</dbReference>
<protein>
    <submittedName>
        <fullName evidence="11">Ger(X)C family spore germination protein</fullName>
    </submittedName>
</protein>
<dbReference type="Proteomes" id="UP001596147">
    <property type="component" value="Unassembled WGS sequence"/>
</dbReference>
<dbReference type="InterPro" id="IPR057336">
    <property type="entry name" value="GerAC_N"/>
</dbReference>
<evidence type="ECO:0000313" key="12">
    <source>
        <dbReference type="Proteomes" id="UP001596147"/>
    </source>
</evidence>
<dbReference type="PROSITE" id="PS51257">
    <property type="entry name" value="PROKAR_LIPOPROTEIN"/>
    <property type="match status" value="1"/>
</dbReference>
<sequence>MRYIKWLNIALVCLLLASCIPSHDIERLGVINSRGVDLGEENIYETTLAIYQFEGESKDTAKIVAGKGKSIKGALKDANNETNFMLAPGKIQLELYGRKAAEYGILPFIETLYRDANLPNTSYLAVSDGDAKDIIRIQEKDISMNIGKFLHGLIEENSTPNRFPRVMLPNFIRDFYDIGVDPILPLFKLNKDVPKLSAIAVMQDDKMVGEISIDNAILLNMIRKSVRAKWLEVSLPMEPFEKFLEKDTIVQQRRDTLHTAYNILRGKSNTKYVGAMKFETEVQLDLELVEISEKVIISPEVEKIIEKEVAKELKKKYEKLLSDLKELNADPFGYGVIYRINQKDGHLKNKEWREKFPNIEVDYKLNVRLVRHGTID</sequence>
<evidence type="ECO:0000256" key="7">
    <source>
        <dbReference type="ARBA" id="ARBA00023288"/>
    </source>
</evidence>
<keyword evidence="3" id="KW-0309">Germination</keyword>
<dbReference type="EMBL" id="JBHSMC010000027">
    <property type="protein sequence ID" value="MFC5466414.1"/>
    <property type="molecule type" value="Genomic_DNA"/>
</dbReference>
<keyword evidence="7" id="KW-0449">Lipoprotein</keyword>
<evidence type="ECO:0000256" key="4">
    <source>
        <dbReference type="ARBA" id="ARBA00022729"/>
    </source>
</evidence>
<keyword evidence="6" id="KW-0564">Palmitate</keyword>
<proteinExistence type="inferred from homology"/>
<dbReference type="RefSeq" id="WP_382354435.1">
    <property type="nucleotide sequence ID" value="NZ_JBHSMC010000027.1"/>
</dbReference>
<evidence type="ECO:0000256" key="8">
    <source>
        <dbReference type="SAM" id="SignalP"/>
    </source>
</evidence>
<dbReference type="Pfam" id="PF25198">
    <property type="entry name" value="Spore_GerAC_N"/>
    <property type="match status" value="1"/>
</dbReference>
<dbReference type="NCBIfam" id="TIGR02887">
    <property type="entry name" value="spore_ger_x_C"/>
    <property type="match status" value="1"/>
</dbReference>
<accession>A0ABW0LKI8</accession>
<keyword evidence="4 8" id="KW-0732">Signal</keyword>
<keyword evidence="5" id="KW-0472">Membrane</keyword>
<evidence type="ECO:0000259" key="9">
    <source>
        <dbReference type="Pfam" id="PF05504"/>
    </source>
</evidence>
<dbReference type="InterPro" id="IPR046953">
    <property type="entry name" value="Spore_GerAC-like_C"/>
</dbReference>
<evidence type="ECO:0000256" key="2">
    <source>
        <dbReference type="ARBA" id="ARBA00007886"/>
    </source>
</evidence>
<feature type="signal peptide" evidence="8">
    <location>
        <begin position="1"/>
        <end position="24"/>
    </location>
</feature>
<name>A0ABW0LKI8_9BACI</name>
<feature type="domain" description="Spore germination protein N-terminal" evidence="10">
    <location>
        <begin position="22"/>
        <end position="188"/>
    </location>
</feature>
<evidence type="ECO:0000313" key="11">
    <source>
        <dbReference type="EMBL" id="MFC5466414.1"/>
    </source>
</evidence>
<evidence type="ECO:0000256" key="6">
    <source>
        <dbReference type="ARBA" id="ARBA00023139"/>
    </source>
</evidence>
<comment type="subcellular location">
    <subcellularLocation>
        <location evidence="1">Membrane</location>
        <topology evidence="1">Lipid-anchor</topology>
    </subcellularLocation>
</comment>
<dbReference type="PANTHER" id="PTHR35789">
    <property type="entry name" value="SPORE GERMINATION PROTEIN B3"/>
    <property type="match status" value="1"/>
</dbReference>
<evidence type="ECO:0000259" key="10">
    <source>
        <dbReference type="Pfam" id="PF25198"/>
    </source>
</evidence>
<dbReference type="Pfam" id="PF05504">
    <property type="entry name" value="Spore_GerAC"/>
    <property type="match status" value="1"/>
</dbReference>
<evidence type="ECO:0000256" key="3">
    <source>
        <dbReference type="ARBA" id="ARBA00022544"/>
    </source>
</evidence>
<comment type="similarity">
    <text evidence="2">Belongs to the GerABKC lipoprotein family.</text>
</comment>
<feature type="chain" id="PRO_5046674638" evidence="8">
    <location>
        <begin position="25"/>
        <end position="376"/>
    </location>
</feature>
<dbReference type="Gene3D" id="3.30.300.210">
    <property type="entry name" value="Nutrient germinant receptor protein C, domain 3"/>
    <property type="match status" value="1"/>
</dbReference>
<dbReference type="InterPro" id="IPR038501">
    <property type="entry name" value="Spore_GerAC_C_sf"/>
</dbReference>
<feature type="domain" description="Spore germination GerAC-like C-terminal" evidence="9">
    <location>
        <begin position="199"/>
        <end position="373"/>
    </location>
</feature>